<organism evidence="1 2">
    <name type="scientific">Saccharothrix violaceirubra</name>
    <dbReference type="NCBI Taxonomy" id="413306"/>
    <lineage>
        <taxon>Bacteria</taxon>
        <taxon>Bacillati</taxon>
        <taxon>Actinomycetota</taxon>
        <taxon>Actinomycetes</taxon>
        <taxon>Pseudonocardiales</taxon>
        <taxon>Pseudonocardiaceae</taxon>
        <taxon>Saccharothrix</taxon>
    </lineage>
</organism>
<dbReference type="AlphaFoldDB" id="A0A7W7T694"/>
<sequence>MNTDAITATTTDCDLVIHEFDRPSTLALDFLAFSVHTSGPTAAAPALAV</sequence>
<evidence type="ECO:0000313" key="2">
    <source>
        <dbReference type="Proteomes" id="UP000542674"/>
    </source>
</evidence>
<accession>A0A7W7T694</accession>
<comment type="caution">
    <text evidence="1">The sequence shown here is derived from an EMBL/GenBank/DDBJ whole genome shotgun (WGS) entry which is preliminary data.</text>
</comment>
<dbReference type="EMBL" id="JACHJS010000001">
    <property type="protein sequence ID" value="MBB4967348.1"/>
    <property type="molecule type" value="Genomic_DNA"/>
</dbReference>
<gene>
    <name evidence="1" type="ORF">F4559_004707</name>
</gene>
<dbReference type="Proteomes" id="UP000542674">
    <property type="component" value="Unassembled WGS sequence"/>
</dbReference>
<protein>
    <submittedName>
        <fullName evidence="1">Uncharacterized protein</fullName>
    </submittedName>
</protein>
<proteinExistence type="predicted"/>
<dbReference type="RefSeq" id="WP_184671979.1">
    <property type="nucleotide sequence ID" value="NZ_BAABAI010000009.1"/>
</dbReference>
<reference evidence="1 2" key="1">
    <citation type="submission" date="2020-08" db="EMBL/GenBank/DDBJ databases">
        <title>Sequencing the genomes of 1000 actinobacteria strains.</title>
        <authorList>
            <person name="Klenk H.-P."/>
        </authorList>
    </citation>
    <scope>NUCLEOTIDE SEQUENCE [LARGE SCALE GENOMIC DNA]</scope>
    <source>
        <strain evidence="1 2">DSM 45084</strain>
    </source>
</reference>
<name>A0A7W7T694_9PSEU</name>
<evidence type="ECO:0000313" key="1">
    <source>
        <dbReference type="EMBL" id="MBB4967348.1"/>
    </source>
</evidence>
<keyword evidence="2" id="KW-1185">Reference proteome</keyword>